<name>A0ABX0QAT6_9GAMM</name>
<dbReference type="EMBL" id="JAAQQR010000010">
    <property type="protein sequence ID" value="NID06602.1"/>
    <property type="molecule type" value="Genomic_DNA"/>
</dbReference>
<accession>A0ABX0QAT6</accession>
<protein>
    <recommendedName>
        <fullName evidence="3">YdaS antitoxin of YdaST toxin-antitoxin system</fullName>
    </recommendedName>
</protein>
<reference evidence="1 2" key="1">
    <citation type="journal article" date="2011" name="Curr. Microbiol.">
        <title>Luteibacter jiangsuensis sp. nov.: a methamidophos-degrading bacterium isolated from a methamidophos-manufacturing factory.</title>
        <authorList>
            <person name="Wang L."/>
            <person name="Wang G.L."/>
            <person name="Li S.P."/>
            <person name="Jiang J.D."/>
        </authorList>
    </citation>
    <scope>NUCLEOTIDE SEQUENCE [LARGE SCALE GENOMIC DNA]</scope>
    <source>
        <strain evidence="1 2">CGMCC 1.10133</strain>
    </source>
</reference>
<proteinExistence type="predicted"/>
<evidence type="ECO:0008006" key="3">
    <source>
        <dbReference type="Google" id="ProtNLM"/>
    </source>
</evidence>
<organism evidence="1 2">
    <name type="scientific">Luteibacter jiangsuensis</name>
    <dbReference type="NCBI Taxonomy" id="637577"/>
    <lineage>
        <taxon>Bacteria</taxon>
        <taxon>Pseudomonadati</taxon>
        <taxon>Pseudomonadota</taxon>
        <taxon>Gammaproteobacteria</taxon>
        <taxon>Lysobacterales</taxon>
        <taxon>Rhodanobacteraceae</taxon>
        <taxon>Luteibacter</taxon>
    </lineage>
</organism>
<evidence type="ECO:0000313" key="1">
    <source>
        <dbReference type="EMBL" id="NID06602.1"/>
    </source>
</evidence>
<evidence type="ECO:0000313" key="2">
    <source>
        <dbReference type="Proteomes" id="UP001429601"/>
    </source>
</evidence>
<comment type="caution">
    <text evidence="1">The sequence shown here is derived from an EMBL/GenBank/DDBJ whole genome shotgun (WGS) entry which is preliminary data.</text>
</comment>
<keyword evidence="2" id="KW-1185">Reference proteome</keyword>
<dbReference type="Proteomes" id="UP001429601">
    <property type="component" value="Unassembled WGS sequence"/>
</dbReference>
<sequence>MSSNTHLVDFDDLCRLSHKTKPSAVRKWASEQGIRLGAGPLPWTTIEAVNAALGLTPSNEPRYRTEDVL</sequence>
<gene>
    <name evidence="1" type="ORF">HBF26_17030</name>
</gene>
<dbReference type="RefSeq" id="WP_167129152.1">
    <property type="nucleotide sequence ID" value="NZ_JAAQQR010000010.1"/>
</dbReference>